<dbReference type="EMBL" id="BARS01033130">
    <property type="protein sequence ID" value="GAG22391.1"/>
    <property type="molecule type" value="Genomic_DNA"/>
</dbReference>
<dbReference type="PRINTS" id="PR00954">
    <property type="entry name" value="FLGMOTORFLIG"/>
</dbReference>
<dbReference type="GO" id="GO:0009288">
    <property type="term" value="C:bacterial-type flagellum"/>
    <property type="evidence" value="ECO:0007669"/>
    <property type="project" value="InterPro"/>
</dbReference>
<dbReference type="InterPro" id="IPR000090">
    <property type="entry name" value="Flg_Motor_Flig"/>
</dbReference>
<dbReference type="PANTHER" id="PTHR30534">
    <property type="entry name" value="FLAGELLAR MOTOR SWITCH PROTEIN FLIG"/>
    <property type="match status" value="1"/>
</dbReference>
<feature type="domain" description="Flagellar motor switch protein FliG C-terminal" evidence="1">
    <location>
        <begin position="2"/>
        <end position="84"/>
    </location>
</feature>
<dbReference type="Gene3D" id="1.10.220.30">
    <property type="match status" value="1"/>
</dbReference>
<dbReference type="PANTHER" id="PTHR30534:SF0">
    <property type="entry name" value="FLAGELLAR MOTOR SWITCH PROTEIN FLIG"/>
    <property type="match status" value="1"/>
</dbReference>
<dbReference type="InterPro" id="IPR023087">
    <property type="entry name" value="Flg_Motor_Flig_C"/>
</dbReference>
<comment type="caution">
    <text evidence="2">The sequence shown here is derived from an EMBL/GenBank/DDBJ whole genome shotgun (WGS) entry which is preliminary data.</text>
</comment>
<reference evidence="2" key="1">
    <citation type="journal article" date="2014" name="Front. Microbiol.">
        <title>High frequency of phylogenetically diverse reductive dehalogenase-homologous genes in deep subseafloor sedimentary metagenomes.</title>
        <authorList>
            <person name="Kawai M."/>
            <person name="Futagami T."/>
            <person name="Toyoda A."/>
            <person name="Takaki Y."/>
            <person name="Nishi S."/>
            <person name="Hori S."/>
            <person name="Arai W."/>
            <person name="Tsubouchi T."/>
            <person name="Morono Y."/>
            <person name="Uchiyama I."/>
            <person name="Ito T."/>
            <person name="Fujiyama A."/>
            <person name="Inagaki F."/>
            <person name="Takami H."/>
        </authorList>
    </citation>
    <scope>NUCLEOTIDE SEQUENCE</scope>
    <source>
        <strain evidence="2">Expedition CK06-06</strain>
    </source>
</reference>
<protein>
    <recommendedName>
        <fullName evidence="1">Flagellar motor switch protein FliG C-terminal domain-containing protein</fullName>
    </recommendedName>
</protein>
<accession>X0XBQ7</accession>
<dbReference type="GO" id="GO:0006935">
    <property type="term" value="P:chemotaxis"/>
    <property type="evidence" value="ECO:0007669"/>
    <property type="project" value="InterPro"/>
</dbReference>
<dbReference type="Pfam" id="PF01706">
    <property type="entry name" value="FliG_C"/>
    <property type="match status" value="1"/>
</dbReference>
<dbReference type="SUPFAM" id="SSF48029">
    <property type="entry name" value="FliG"/>
    <property type="match status" value="1"/>
</dbReference>
<dbReference type="InterPro" id="IPR011002">
    <property type="entry name" value="FliG_a-hlx"/>
</dbReference>
<organism evidence="2">
    <name type="scientific">marine sediment metagenome</name>
    <dbReference type="NCBI Taxonomy" id="412755"/>
    <lineage>
        <taxon>unclassified sequences</taxon>
        <taxon>metagenomes</taxon>
        <taxon>ecological metagenomes</taxon>
    </lineage>
</organism>
<proteinExistence type="predicted"/>
<feature type="non-terminal residue" evidence="2">
    <location>
        <position position="1"/>
    </location>
</feature>
<evidence type="ECO:0000313" key="2">
    <source>
        <dbReference type="EMBL" id="GAG22391.1"/>
    </source>
</evidence>
<sequence length="95" mass="10528">LQVQDRGIQTVLKEVENDELALALKTASDELKEKLFGNMSERAADLIREEIEYMGPVRVSDVEAAQQKIVDMVRRLEDAGEIVIAGRSGDDGIVE</sequence>
<dbReference type="AlphaFoldDB" id="X0XBQ7"/>
<dbReference type="GO" id="GO:0003774">
    <property type="term" value="F:cytoskeletal motor activity"/>
    <property type="evidence" value="ECO:0007669"/>
    <property type="project" value="InterPro"/>
</dbReference>
<name>X0XBQ7_9ZZZZ</name>
<dbReference type="GO" id="GO:0071973">
    <property type="term" value="P:bacterial-type flagellum-dependent cell motility"/>
    <property type="evidence" value="ECO:0007669"/>
    <property type="project" value="InterPro"/>
</dbReference>
<evidence type="ECO:0000259" key="1">
    <source>
        <dbReference type="Pfam" id="PF01706"/>
    </source>
</evidence>
<gene>
    <name evidence="2" type="ORF">S01H1_51341</name>
</gene>